<name>A0A1C7LWG1_GRIFR</name>
<dbReference type="AlphaFoldDB" id="A0A1C7LWG1"/>
<dbReference type="EMBL" id="LUGG01000022">
    <property type="protein sequence ID" value="OBZ68329.1"/>
    <property type="molecule type" value="Genomic_DNA"/>
</dbReference>
<comment type="caution">
    <text evidence="1">The sequence shown here is derived from an EMBL/GenBank/DDBJ whole genome shotgun (WGS) entry which is preliminary data.</text>
</comment>
<protein>
    <submittedName>
        <fullName evidence="1">Uncharacterized protein</fullName>
    </submittedName>
</protein>
<evidence type="ECO:0000313" key="1">
    <source>
        <dbReference type="EMBL" id="OBZ68329.1"/>
    </source>
</evidence>
<proteinExistence type="predicted"/>
<dbReference type="Proteomes" id="UP000092993">
    <property type="component" value="Unassembled WGS sequence"/>
</dbReference>
<evidence type="ECO:0000313" key="2">
    <source>
        <dbReference type="Proteomes" id="UP000092993"/>
    </source>
</evidence>
<accession>A0A1C7LWG1</accession>
<sequence>MDRSVTYINVTVTLLSKFEFHRLAEFGFLSFKPSSSRCNAGSLSTLLSNCIRNSISSRLRVVLLTFLLPKAARPRLHWRLLDIRSRHQHSLTTLN</sequence>
<organism evidence="1 2">
    <name type="scientific">Grifola frondosa</name>
    <name type="common">Maitake</name>
    <name type="synonym">Polyporus frondosus</name>
    <dbReference type="NCBI Taxonomy" id="5627"/>
    <lineage>
        <taxon>Eukaryota</taxon>
        <taxon>Fungi</taxon>
        <taxon>Dikarya</taxon>
        <taxon>Basidiomycota</taxon>
        <taxon>Agaricomycotina</taxon>
        <taxon>Agaricomycetes</taxon>
        <taxon>Polyporales</taxon>
        <taxon>Grifolaceae</taxon>
        <taxon>Grifola</taxon>
    </lineage>
</organism>
<keyword evidence="2" id="KW-1185">Reference proteome</keyword>
<reference evidence="1 2" key="1">
    <citation type="submission" date="2016-03" db="EMBL/GenBank/DDBJ databases">
        <title>Whole genome sequencing of Grifola frondosa 9006-11.</title>
        <authorList>
            <person name="Min B."/>
            <person name="Park H."/>
            <person name="Kim J.-G."/>
            <person name="Cho H."/>
            <person name="Oh Y.-L."/>
            <person name="Kong W.-S."/>
            <person name="Choi I.-G."/>
        </authorList>
    </citation>
    <scope>NUCLEOTIDE SEQUENCE [LARGE SCALE GENOMIC DNA]</scope>
    <source>
        <strain evidence="1 2">9006-11</strain>
    </source>
</reference>
<gene>
    <name evidence="1" type="ORF">A0H81_11912</name>
</gene>